<name>A0A9P3G7H3_9APHY</name>
<gene>
    <name evidence="2" type="ORF">PsYK624_068670</name>
</gene>
<comment type="caution">
    <text evidence="2">The sequence shown here is derived from an EMBL/GenBank/DDBJ whole genome shotgun (WGS) entry which is preliminary data.</text>
</comment>
<dbReference type="OrthoDB" id="2750681at2759"/>
<evidence type="ECO:0000259" key="1">
    <source>
        <dbReference type="PROSITE" id="PS50097"/>
    </source>
</evidence>
<sequence>MDQDPSVSPDLWFDDGNVVLQAENTLFRVYECMLVAQSSVFASIVDTAKAEEQMHGNYPLVQVDDDAEEMHVLLMALFQRNSLSSFTTDEKVLTILLKMSTKYRLQSLQTLVLDTLAPYFPLTLDGWLRKTRRTLDFNPLTRQGALTVFATAAQHSAPWLLPAALLALLHYYAVEAAEVTFGRAKFRGKVVTLPPSLDAALRRGHSALGDIAIKHVYSSLFAPNNRHSGPIDCHRNKEITLYWLRSRRDGVINPFTHRKHMPAWNWEDFCESCLTVLEDDWRQGTRIAWAQLPVAFGLPSWDDLLAQVPAPRRDVITMDVELSEQCPDLWFPDGTIVLRAGTVLFRVYKGILAKQSPFLAELFALPQPPHGETYEGCPVLEIYDAPEDARVFLLALHDPSVLRTVPDDERLTVALLRLSHKYQAHQLRATLLHALAPLFPTTLDGWYGRPHVAGEGLRNPFARKGALIALANAAEHIAPHLLPVVLLSLVPHAAGATLAAPFAHGRAHGAPVVLHPPLERAVLRARTVLGSLGAHKVYPTLEGNMCGRARCERGREATLRSLRGSGKGLMNPFLKTKLQPGWETYEYCAECLYVLEQDFRHGMRWVWERLPEVFDLPSWEVLLEQAKDPDGMK</sequence>
<proteinExistence type="predicted"/>
<keyword evidence="3" id="KW-1185">Reference proteome</keyword>
<evidence type="ECO:0000313" key="3">
    <source>
        <dbReference type="Proteomes" id="UP000703269"/>
    </source>
</evidence>
<dbReference type="EMBL" id="BPQB01000018">
    <property type="protein sequence ID" value="GJE90723.1"/>
    <property type="molecule type" value="Genomic_DNA"/>
</dbReference>
<evidence type="ECO:0000313" key="2">
    <source>
        <dbReference type="EMBL" id="GJE90723.1"/>
    </source>
</evidence>
<protein>
    <recommendedName>
        <fullName evidence="1">BTB domain-containing protein</fullName>
    </recommendedName>
</protein>
<dbReference type="SMART" id="SM00225">
    <property type="entry name" value="BTB"/>
    <property type="match status" value="2"/>
</dbReference>
<dbReference type="Proteomes" id="UP000703269">
    <property type="component" value="Unassembled WGS sequence"/>
</dbReference>
<organism evidence="2 3">
    <name type="scientific">Phanerochaete sordida</name>
    <dbReference type="NCBI Taxonomy" id="48140"/>
    <lineage>
        <taxon>Eukaryota</taxon>
        <taxon>Fungi</taxon>
        <taxon>Dikarya</taxon>
        <taxon>Basidiomycota</taxon>
        <taxon>Agaricomycotina</taxon>
        <taxon>Agaricomycetes</taxon>
        <taxon>Polyporales</taxon>
        <taxon>Phanerochaetaceae</taxon>
        <taxon>Phanerochaete</taxon>
    </lineage>
</organism>
<dbReference type="AlphaFoldDB" id="A0A9P3G7H3"/>
<dbReference type="InterPro" id="IPR000210">
    <property type="entry name" value="BTB/POZ_dom"/>
</dbReference>
<feature type="domain" description="BTB" evidence="1">
    <location>
        <begin position="16"/>
        <end position="78"/>
    </location>
</feature>
<dbReference type="InterPro" id="IPR011333">
    <property type="entry name" value="SKP1/BTB/POZ_sf"/>
</dbReference>
<accession>A0A9P3G7H3</accession>
<reference evidence="2 3" key="1">
    <citation type="submission" date="2021-08" db="EMBL/GenBank/DDBJ databases">
        <title>Draft Genome Sequence of Phanerochaete sordida strain YK-624.</title>
        <authorList>
            <person name="Mori T."/>
            <person name="Dohra H."/>
            <person name="Suzuki T."/>
            <person name="Kawagishi H."/>
            <person name="Hirai H."/>
        </authorList>
    </citation>
    <scope>NUCLEOTIDE SEQUENCE [LARGE SCALE GENOMIC DNA]</scope>
    <source>
        <strain evidence="2 3">YK-624</strain>
    </source>
</reference>
<dbReference type="Gene3D" id="3.30.710.10">
    <property type="entry name" value="Potassium Channel Kv1.1, Chain A"/>
    <property type="match status" value="1"/>
</dbReference>
<dbReference type="PROSITE" id="PS50097">
    <property type="entry name" value="BTB"/>
    <property type="match status" value="1"/>
</dbReference>